<keyword evidence="3" id="KW-1185">Reference proteome</keyword>
<protein>
    <recommendedName>
        <fullName evidence="1">Retrotransposon gag domain-containing protein</fullName>
    </recommendedName>
</protein>
<feature type="domain" description="Retrotransposon gag" evidence="1">
    <location>
        <begin position="42"/>
        <end position="115"/>
    </location>
</feature>
<evidence type="ECO:0000259" key="1">
    <source>
        <dbReference type="Pfam" id="PF03732"/>
    </source>
</evidence>
<organism evidence="2 3">
    <name type="scientific">Abeliophyllum distichum</name>
    <dbReference type="NCBI Taxonomy" id="126358"/>
    <lineage>
        <taxon>Eukaryota</taxon>
        <taxon>Viridiplantae</taxon>
        <taxon>Streptophyta</taxon>
        <taxon>Embryophyta</taxon>
        <taxon>Tracheophyta</taxon>
        <taxon>Spermatophyta</taxon>
        <taxon>Magnoliopsida</taxon>
        <taxon>eudicotyledons</taxon>
        <taxon>Gunneridae</taxon>
        <taxon>Pentapetalae</taxon>
        <taxon>asterids</taxon>
        <taxon>lamiids</taxon>
        <taxon>Lamiales</taxon>
        <taxon>Oleaceae</taxon>
        <taxon>Forsythieae</taxon>
        <taxon>Abeliophyllum</taxon>
    </lineage>
</organism>
<dbReference type="InterPro" id="IPR005162">
    <property type="entry name" value="Retrotrans_gag_dom"/>
</dbReference>
<comment type="caution">
    <text evidence="2">The sequence shown here is derived from an EMBL/GenBank/DDBJ whole genome shotgun (WGS) entry which is preliminary data.</text>
</comment>
<proteinExistence type="predicted"/>
<dbReference type="AlphaFoldDB" id="A0ABD1V429"/>
<sequence length="223" mass="25098">MNHKLPKIDFPQFNGESPREWVRKANKYFQLHQVPDELKVGIAEMYLKGKADVWFHGFQSSHPNADWEILATEVCRRFAETTSEEVVETFCKIRQYGGIAEYVEKFEGLKAQAMSLTVTVANGQKLDSKSVNLPITWQMQGIEFQFKLRSLQLGGSDMVLGVNWLSQFGPVTFDFKEGHINFMSDGGKVTLCSGNVDGRIELINGPQLESSLVQQPYGLVGTT</sequence>
<accession>A0ABD1V429</accession>
<name>A0ABD1V429_9LAMI</name>
<evidence type="ECO:0000313" key="2">
    <source>
        <dbReference type="EMBL" id="KAL2532080.1"/>
    </source>
</evidence>
<reference evidence="3" key="1">
    <citation type="submission" date="2024-07" db="EMBL/GenBank/DDBJ databases">
        <title>Two chromosome-level genome assemblies of Korean endemic species Abeliophyllum distichum and Forsythia ovata (Oleaceae).</title>
        <authorList>
            <person name="Jang H."/>
        </authorList>
    </citation>
    <scope>NUCLEOTIDE SEQUENCE [LARGE SCALE GENOMIC DNA]</scope>
</reference>
<gene>
    <name evidence="2" type="ORF">Adt_05431</name>
</gene>
<dbReference type="EMBL" id="JBFOLK010000002">
    <property type="protein sequence ID" value="KAL2532080.1"/>
    <property type="molecule type" value="Genomic_DNA"/>
</dbReference>
<dbReference type="Pfam" id="PF03732">
    <property type="entry name" value="Retrotrans_gag"/>
    <property type="match status" value="1"/>
</dbReference>
<dbReference type="CDD" id="cd00303">
    <property type="entry name" value="retropepsin_like"/>
    <property type="match status" value="1"/>
</dbReference>
<dbReference type="Gene3D" id="2.40.70.10">
    <property type="entry name" value="Acid Proteases"/>
    <property type="match status" value="1"/>
</dbReference>
<dbReference type="InterPro" id="IPR021109">
    <property type="entry name" value="Peptidase_aspartic_dom_sf"/>
</dbReference>
<dbReference type="Proteomes" id="UP001604336">
    <property type="component" value="Unassembled WGS sequence"/>
</dbReference>
<evidence type="ECO:0000313" key="3">
    <source>
        <dbReference type="Proteomes" id="UP001604336"/>
    </source>
</evidence>